<evidence type="ECO:0000313" key="3">
    <source>
        <dbReference type="Proteomes" id="UP000824176"/>
    </source>
</evidence>
<sequence length="113" mass="12694">MFSSNPLEYIYIVIIGMAAVSYFSRELPFVILKGRKLKPGIVEWMGYIPIAVLSALLIPALLIDSESKKLFISLDNLFLITGVLTFIFGLFIKNLFAVIIFGVSLLAILRYFV</sequence>
<keyword evidence="1" id="KW-0812">Transmembrane</keyword>
<reference evidence="2" key="1">
    <citation type="journal article" date="2021" name="PeerJ">
        <title>Extensive microbial diversity within the chicken gut microbiome revealed by metagenomics and culture.</title>
        <authorList>
            <person name="Gilroy R."/>
            <person name="Ravi A."/>
            <person name="Getino M."/>
            <person name="Pursley I."/>
            <person name="Horton D.L."/>
            <person name="Alikhan N.F."/>
            <person name="Baker D."/>
            <person name="Gharbi K."/>
            <person name="Hall N."/>
            <person name="Watson M."/>
            <person name="Adriaenssens E.M."/>
            <person name="Foster-Nyarko E."/>
            <person name="Jarju S."/>
            <person name="Secka A."/>
            <person name="Antonio M."/>
            <person name="Oren A."/>
            <person name="Chaudhuri R.R."/>
            <person name="La Ragione R."/>
            <person name="Hildebrand F."/>
            <person name="Pallen M.J."/>
        </authorList>
    </citation>
    <scope>NUCLEOTIDE SEQUENCE</scope>
    <source>
        <strain evidence="2">ChiW4-1371</strain>
    </source>
</reference>
<feature type="transmembrane region" description="Helical" evidence="1">
    <location>
        <begin position="70"/>
        <end position="89"/>
    </location>
</feature>
<gene>
    <name evidence="2" type="ORF">H9804_04065</name>
</gene>
<protein>
    <submittedName>
        <fullName evidence="2">AzlD domain-containing protein</fullName>
    </submittedName>
</protein>
<dbReference type="Pfam" id="PF05437">
    <property type="entry name" value="AzlD"/>
    <property type="match status" value="1"/>
</dbReference>
<organism evidence="2 3">
    <name type="scientific">Candidatus Mucispirillum faecigallinarum</name>
    <dbReference type="NCBI Taxonomy" id="2838699"/>
    <lineage>
        <taxon>Bacteria</taxon>
        <taxon>Pseudomonadati</taxon>
        <taxon>Deferribacterota</taxon>
        <taxon>Deferribacteres</taxon>
        <taxon>Deferribacterales</taxon>
        <taxon>Mucispirillaceae</taxon>
        <taxon>Mucispirillum</taxon>
    </lineage>
</organism>
<evidence type="ECO:0000256" key="1">
    <source>
        <dbReference type="SAM" id="Phobius"/>
    </source>
</evidence>
<accession>A0A9D2GSC5</accession>
<keyword evidence="1" id="KW-1133">Transmembrane helix</keyword>
<evidence type="ECO:0000313" key="2">
    <source>
        <dbReference type="EMBL" id="HIZ89097.1"/>
    </source>
</evidence>
<dbReference type="Proteomes" id="UP000824176">
    <property type="component" value="Unassembled WGS sequence"/>
</dbReference>
<feature type="transmembrane region" description="Helical" evidence="1">
    <location>
        <begin position="7"/>
        <end position="24"/>
    </location>
</feature>
<comment type="caution">
    <text evidence="2">The sequence shown here is derived from an EMBL/GenBank/DDBJ whole genome shotgun (WGS) entry which is preliminary data.</text>
</comment>
<keyword evidence="1" id="KW-0472">Membrane</keyword>
<name>A0A9D2GSC5_9BACT</name>
<dbReference type="AlphaFoldDB" id="A0A9D2GSC5"/>
<dbReference type="InterPro" id="IPR008407">
    <property type="entry name" value="Brnchd-chn_aa_trnsp_AzlD"/>
</dbReference>
<proteinExistence type="predicted"/>
<feature type="transmembrane region" description="Helical" evidence="1">
    <location>
        <begin position="44"/>
        <end position="63"/>
    </location>
</feature>
<reference evidence="2" key="2">
    <citation type="submission" date="2021-04" db="EMBL/GenBank/DDBJ databases">
        <authorList>
            <person name="Gilroy R."/>
        </authorList>
    </citation>
    <scope>NUCLEOTIDE SEQUENCE</scope>
    <source>
        <strain evidence="2">ChiW4-1371</strain>
    </source>
</reference>
<dbReference type="EMBL" id="DXAQ01000063">
    <property type="protein sequence ID" value="HIZ89097.1"/>
    <property type="molecule type" value="Genomic_DNA"/>
</dbReference>